<dbReference type="InterPro" id="IPR011333">
    <property type="entry name" value="SKP1/BTB/POZ_sf"/>
</dbReference>
<reference evidence="6 7" key="1">
    <citation type="submission" date="2014-04" db="EMBL/GenBank/DDBJ databases">
        <authorList>
            <consortium name="DOE Joint Genome Institute"/>
            <person name="Kuo A."/>
            <person name="Martino E."/>
            <person name="Perotto S."/>
            <person name="Kohler A."/>
            <person name="Nagy L.G."/>
            <person name="Floudas D."/>
            <person name="Copeland A."/>
            <person name="Barry K.W."/>
            <person name="Cichocki N."/>
            <person name="Veneault-Fourrey C."/>
            <person name="LaButti K."/>
            <person name="Lindquist E.A."/>
            <person name="Lipzen A."/>
            <person name="Lundell T."/>
            <person name="Morin E."/>
            <person name="Murat C."/>
            <person name="Sun H."/>
            <person name="Tunlid A."/>
            <person name="Henrissat B."/>
            <person name="Grigoriev I.V."/>
            <person name="Hibbett D.S."/>
            <person name="Martin F."/>
            <person name="Nordberg H.P."/>
            <person name="Cantor M.N."/>
            <person name="Hua S.X."/>
        </authorList>
    </citation>
    <scope>NUCLEOTIDE SEQUENCE [LARGE SCALE GENOMIC DNA]</scope>
    <source>
        <strain evidence="6 7">Zn</strain>
    </source>
</reference>
<dbReference type="InterPro" id="IPR016897">
    <property type="entry name" value="SKP1"/>
</dbReference>
<dbReference type="SUPFAM" id="SSF81382">
    <property type="entry name" value="Skp1 dimerisation domain-like"/>
    <property type="match status" value="1"/>
</dbReference>
<dbReference type="SMART" id="SM00512">
    <property type="entry name" value="Skp1"/>
    <property type="match status" value="1"/>
</dbReference>
<dbReference type="EMBL" id="KN832883">
    <property type="protein sequence ID" value="KIM96641.1"/>
    <property type="molecule type" value="Genomic_DNA"/>
</dbReference>
<evidence type="ECO:0000256" key="1">
    <source>
        <dbReference type="ARBA" id="ARBA00009993"/>
    </source>
</evidence>
<feature type="domain" description="SKP1 component dimerisation" evidence="5">
    <location>
        <begin position="87"/>
        <end position="133"/>
    </location>
</feature>
<comment type="function">
    <text evidence="3">Essential component of the SCF (SKP1-CUL1-F-box protein) E3 ubiquitin ligase complexes, which mediate the ubiquitination and subsequent proteasomal degradation of target proteins. Controls sulfur metabolite repression, probably by mediating the inactivation or degradation of the metR transcription factor.</text>
</comment>
<evidence type="ECO:0000256" key="4">
    <source>
        <dbReference type="SAM" id="MobiDB-lite"/>
    </source>
</evidence>
<reference evidence="7" key="2">
    <citation type="submission" date="2015-01" db="EMBL/GenBank/DDBJ databases">
        <title>Evolutionary Origins and Diversification of the Mycorrhizal Mutualists.</title>
        <authorList>
            <consortium name="DOE Joint Genome Institute"/>
            <consortium name="Mycorrhizal Genomics Consortium"/>
            <person name="Kohler A."/>
            <person name="Kuo A."/>
            <person name="Nagy L.G."/>
            <person name="Floudas D."/>
            <person name="Copeland A."/>
            <person name="Barry K.W."/>
            <person name="Cichocki N."/>
            <person name="Veneault-Fourrey C."/>
            <person name="LaButti K."/>
            <person name="Lindquist E.A."/>
            <person name="Lipzen A."/>
            <person name="Lundell T."/>
            <person name="Morin E."/>
            <person name="Murat C."/>
            <person name="Riley R."/>
            <person name="Ohm R."/>
            <person name="Sun H."/>
            <person name="Tunlid A."/>
            <person name="Henrissat B."/>
            <person name="Grigoriev I.V."/>
            <person name="Hibbett D.S."/>
            <person name="Martin F."/>
        </authorList>
    </citation>
    <scope>NUCLEOTIDE SEQUENCE [LARGE SCALE GENOMIC DNA]</scope>
    <source>
        <strain evidence="7">Zn</strain>
    </source>
</reference>
<protein>
    <recommendedName>
        <fullName evidence="5">SKP1 component dimerisation domain-containing protein</fullName>
    </recommendedName>
</protein>
<dbReference type="OrthoDB" id="2342932at2759"/>
<dbReference type="InterPro" id="IPR036296">
    <property type="entry name" value="SKP1-like_dim_sf"/>
</dbReference>
<gene>
    <name evidence="6" type="ORF">OIDMADRAFT_32579</name>
</gene>
<dbReference type="Pfam" id="PF01466">
    <property type="entry name" value="Skp1"/>
    <property type="match status" value="1"/>
</dbReference>
<evidence type="ECO:0000256" key="3">
    <source>
        <dbReference type="ARBA" id="ARBA00045385"/>
    </source>
</evidence>
<organism evidence="6 7">
    <name type="scientific">Oidiodendron maius (strain Zn)</name>
    <dbReference type="NCBI Taxonomy" id="913774"/>
    <lineage>
        <taxon>Eukaryota</taxon>
        <taxon>Fungi</taxon>
        <taxon>Dikarya</taxon>
        <taxon>Ascomycota</taxon>
        <taxon>Pezizomycotina</taxon>
        <taxon>Leotiomycetes</taxon>
        <taxon>Leotiomycetes incertae sedis</taxon>
        <taxon>Myxotrichaceae</taxon>
        <taxon>Oidiodendron</taxon>
    </lineage>
</organism>
<comment type="similarity">
    <text evidence="1">Belongs to the SKP1 family.</text>
</comment>
<feature type="compositionally biased region" description="Acidic residues" evidence="4">
    <location>
        <begin position="132"/>
        <end position="143"/>
    </location>
</feature>
<accession>A0A0C3H2B6</accession>
<dbReference type="STRING" id="913774.A0A0C3H2B6"/>
<evidence type="ECO:0000256" key="2">
    <source>
        <dbReference type="ARBA" id="ARBA00022786"/>
    </source>
</evidence>
<proteinExistence type="inferred from homology"/>
<evidence type="ECO:0000313" key="7">
    <source>
        <dbReference type="Proteomes" id="UP000054321"/>
    </source>
</evidence>
<feature type="region of interest" description="Disordered" evidence="4">
    <location>
        <begin position="120"/>
        <end position="143"/>
    </location>
</feature>
<evidence type="ECO:0000313" key="6">
    <source>
        <dbReference type="EMBL" id="KIM96641.1"/>
    </source>
</evidence>
<dbReference type="Proteomes" id="UP000054321">
    <property type="component" value="Unassembled WGS sequence"/>
</dbReference>
<dbReference type="AlphaFoldDB" id="A0A0C3H2B6"/>
<dbReference type="InParanoid" id="A0A0C3H2B6"/>
<dbReference type="GO" id="GO:0006511">
    <property type="term" value="P:ubiquitin-dependent protein catabolic process"/>
    <property type="evidence" value="ECO:0007669"/>
    <property type="project" value="InterPro"/>
</dbReference>
<dbReference type="InterPro" id="IPR016072">
    <property type="entry name" value="Skp1_comp_dimer"/>
</dbReference>
<name>A0A0C3H2B6_OIDMZ</name>
<keyword evidence="7" id="KW-1185">Reference proteome</keyword>
<dbReference type="Gene3D" id="3.30.710.10">
    <property type="entry name" value="Potassium Channel Kv1.1, Chain A"/>
    <property type="match status" value="1"/>
</dbReference>
<sequence length="143" mass="16825">MAHLLEINGPDGDNFETKSIPLYEVRFCIYKQGEYHKNEPVAPDVDDDPTIRKRTDDISDWDRNFMDVEQDLLFKLTLAANYLEIRPLLNLCCKTLANIIKGNSPEQIRERFNIENPFTEEEEEQIRRENEWIEEPDDTALGH</sequence>
<keyword evidence="2" id="KW-0833">Ubl conjugation pathway</keyword>
<evidence type="ECO:0000259" key="5">
    <source>
        <dbReference type="Pfam" id="PF01466"/>
    </source>
</evidence>
<dbReference type="HOGENOM" id="CLU_059252_7_1_1"/>
<dbReference type="InterPro" id="IPR001232">
    <property type="entry name" value="SKP1-like"/>
</dbReference>
<dbReference type="PANTHER" id="PTHR11165">
    <property type="entry name" value="SKP1"/>
    <property type="match status" value="1"/>
</dbReference>